<keyword evidence="7" id="KW-1185">Reference proteome</keyword>
<evidence type="ECO:0000313" key="7">
    <source>
        <dbReference type="Proteomes" id="UP000193719"/>
    </source>
</evidence>
<keyword evidence="3" id="KW-0862">Zinc</keyword>
<dbReference type="InterPro" id="IPR052298">
    <property type="entry name" value="ZMYND10"/>
</dbReference>
<dbReference type="PANTHER" id="PTHR13244">
    <property type="entry name" value="ZINC FINGER MYND DOMAIN CONTAINING PROTEIN 10"/>
    <property type="match status" value="1"/>
</dbReference>
<evidence type="ECO:0000256" key="1">
    <source>
        <dbReference type="ARBA" id="ARBA00022723"/>
    </source>
</evidence>
<dbReference type="GO" id="GO:0005737">
    <property type="term" value="C:cytoplasm"/>
    <property type="evidence" value="ECO:0007669"/>
    <property type="project" value="TreeGrafter"/>
</dbReference>
<name>A0A1Y1VI98_9FUNG</name>
<dbReference type="OrthoDB" id="432970at2759"/>
<organism evidence="6 7">
    <name type="scientific">Piromyces finnis</name>
    <dbReference type="NCBI Taxonomy" id="1754191"/>
    <lineage>
        <taxon>Eukaryota</taxon>
        <taxon>Fungi</taxon>
        <taxon>Fungi incertae sedis</taxon>
        <taxon>Chytridiomycota</taxon>
        <taxon>Chytridiomycota incertae sedis</taxon>
        <taxon>Neocallimastigomycetes</taxon>
        <taxon>Neocallimastigales</taxon>
        <taxon>Neocallimastigaceae</taxon>
        <taxon>Piromyces</taxon>
    </lineage>
</organism>
<evidence type="ECO:0000256" key="3">
    <source>
        <dbReference type="ARBA" id="ARBA00022833"/>
    </source>
</evidence>
<dbReference type="Gene3D" id="6.10.140.2220">
    <property type="match status" value="1"/>
</dbReference>
<evidence type="ECO:0000256" key="2">
    <source>
        <dbReference type="ARBA" id="ARBA00022771"/>
    </source>
</evidence>
<dbReference type="InterPro" id="IPR002893">
    <property type="entry name" value="Znf_MYND"/>
</dbReference>
<gene>
    <name evidence="6" type="ORF">BCR36DRAFT_581201</name>
</gene>
<dbReference type="AlphaFoldDB" id="A0A1Y1VI98"/>
<dbReference type="Pfam" id="PF01753">
    <property type="entry name" value="zf-MYND"/>
    <property type="match status" value="1"/>
</dbReference>
<dbReference type="GO" id="GO:0008270">
    <property type="term" value="F:zinc ion binding"/>
    <property type="evidence" value="ECO:0007669"/>
    <property type="project" value="UniProtKB-KW"/>
</dbReference>
<dbReference type="PROSITE" id="PS01360">
    <property type="entry name" value="ZF_MYND_1"/>
    <property type="match status" value="1"/>
</dbReference>
<sequence>MISDNQFTSVLTANEAEVYIQELRKISVENYGNDKWMKQHEYIEKLNIQAHLNVSQQSEEYISELLITYDKLETLIYNLLVSETWRNKVYPLIRNKISQGNSLRVYMMLYHEVTIVNLLELVLYNKNACISVEEKMLDMVDYCSRKVTFLNTWEDDDDEDEESVKDINKFMERSEVEQMNKTIRKQNYAISINALSILRYMTDYINDLPLSIMTRLLNTKDMITALSYLIESVPWVRRTPSNKILRWEGSNWKEISKKDISKLCQVEAQIWIALYNLMVEPECRRKYAYTNHTREVILRLRPYLTSQLIDELPILTDLKRVLDELSILNIPDNSVQAGLLVEQIPEMLEEIQNGKDWKKIAKICKKEILSDSQENMMALAKKLAGMYNIDQYDSLIDTPKCAKCGRPADKRCSKCKNEWYCSRECQVHSWSTHKKICNLVASYNEVKPNESKITVLN</sequence>
<comment type="caution">
    <text evidence="6">The sequence shown here is derived from an EMBL/GenBank/DDBJ whole genome shotgun (WGS) entry which is preliminary data.</text>
</comment>
<reference evidence="6 7" key="1">
    <citation type="submission" date="2016-08" db="EMBL/GenBank/DDBJ databases">
        <title>Genomes of anaerobic fungi encode conserved fungal cellulosomes for biomass hydrolysis.</title>
        <authorList>
            <consortium name="DOE Joint Genome Institute"/>
            <person name="Haitjema C.H."/>
            <person name="Gilmore S.P."/>
            <person name="Henske J.K."/>
            <person name="Solomon K.V."/>
            <person name="De Groot R."/>
            <person name="Kuo A."/>
            <person name="Mondo S.J."/>
            <person name="Salamov A.A."/>
            <person name="Labutti K."/>
            <person name="Zhao Z."/>
            <person name="Chiniquy J."/>
            <person name="Barry K."/>
            <person name="Brewer H.M."/>
            <person name="Purvine S.O."/>
            <person name="Wright A.T."/>
            <person name="Boxma B."/>
            <person name="Van Alen T."/>
            <person name="Hackstein J.H."/>
            <person name="Baker S.E."/>
            <person name="Grigoriev I.V."/>
            <person name="O'Malley M.A."/>
        </authorList>
    </citation>
    <scope>NUCLEOTIDE SEQUENCE [LARGE SCALE GENOMIC DNA]</scope>
    <source>
        <strain evidence="7">finn</strain>
    </source>
</reference>
<feature type="domain" description="MYND-type" evidence="5">
    <location>
        <begin position="401"/>
        <end position="437"/>
    </location>
</feature>
<dbReference type="SUPFAM" id="SSF144232">
    <property type="entry name" value="HIT/MYND zinc finger-like"/>
    <property type="match status" value="1"/>
</dbReference>
<protein>
    <recommendedName>
        <fullName evidence="5">MYND-type domain-containing protein</fullName>
    </recommendedName>
</protein>
<dbReference type="EMBL" id="MCFH01000008">
    <property type="protein sequence ID" value="ORX56053.1"/>
    <property type="molecule type" value="Genomic_DNA"/>
</dbReference>
<reference evidence="6 7" key="2">
    <citation type="submission" date="2016-08" db="EMBL/GenBank/DDBJ databases">
        <title>Pervasive Adenine N6-methylation of Active Genes in Fungi.</title>
        <authorList>
            <consortium name="DOE Joint Genome Institute"/>
            <person name="Mondo S.J."/>
            <person name="Dannebaum R.O."/>
            <person name="Kuo R.C."/>
            <person name="Labutti K."/>
            <person name="Haridas S."/>
            <person name="Kuo A."/>
            <person name="Salamov A."/>
            <person name="Ahrendt S.R."/>
            <person name="Lipzen A."/>
            <person name="Sullivan W."/>
            <person name="Andreopoulos W.B."/>
            <person name="Clum A."/>
            <person name="Lindquist E."/>
            <person name="Daum C."/>
            <person name="Ramamoorthy G.K."/>
            <person name="Gryganskyi A."/>
            <person name="Culley D."/>
            <person name="Magnuson J.K."/>
            <person name="James T.Y."/>
            <person name="O'Malley M.A."/>
            <person name="Stajich J.E."/>
            <person name="Spatafora J.W."/>
            <person name="Visel A."/>
            <person name="Grigoriev I.V."/>
        </authorList>
    </citation>
    <scope>NUCLEOTIDE SEQUENCE [LARGE SCALE GENOMIC DNA]</scope>
    <source>
        <strain evidence="7">finn</strain>
    </source>
</reference>
<dbReference type="PANTHER" id="PTHR13244:SF7">
    <property type="entry name" value="ZINC FINGER MYND DOMAIN-CONTAINING PROTEIN 10"/>
    <property type="match status" value="1"/>
</dbReference>
<keyword evidence="2 4" id="KW-0863">Zinc-finger</keyword>
<dbReference type="PROSITE" id="PS50865">
    <property type="entry name" value="ZF_MYND_2"/>
    <property type="match status" value="1"/>
</dbReference>
<evidence type="ECO:0000259" key="5">
    <source>
        <dbReference type="PROSITE" id="PS50865"/>
    </source>
</evidence>
<evidence type="ECO:0000256" key="4">
    <source>
        <dbReference type="PROSITE-ProRule" id="PRU00134"/>
    </source>
</evidence>
<evidence type="ECO:0000313" key="6">
    <source>
        <dbReference type="EMBL" id="ORX56053.1"/>
    </source>
</evidence>
<dbReference type="Proteomes" id="UP000193719">
    <property type="component" value="Unassembled WGS sequence"/>
</dbReference>
<accession>A0A1Y1VI98</accession>
<proteinExistence type="predicted"/>
<dbReference type="STRING" id="1754191.A0A1Y1VI98"/>
<keyword evidence="1" id="KW-0479">Metal-binding</keyword>